<feature type="compositionally biased region" description="Basic residues" evidence="2">
    <location>
        <begin position="107"/>
        <end position="117"/>
    </location>
</feature>
<feature type="compositionally biased region" description="Basic and acidic residues" evidence="2">
    <location>
        <begin position="118"/>
        <end position="127"/>
    </location>
</feature>
<feature type="compositionally biased region" description="Basic and acidic residues" evidence="2">
    <location>
        <begin position="91"/>
        <end position="106"/>
    </location>
</feature>
<organism evidence="4 5">
    <name type="scientific">Arabidopsis thaliana</name>
    <name type="common">Mouse-ear cress</name>
    <dbReference type="NCBI Taxonomy" id="3702"/>
    <lineage>
        <taxon>Eukaryota</taxon>
        <taxon>Viridiplantae</taxon>
        <taxon>Streptophyta</taxon>
        <taxon>Embryophyta</taxon>
        <taxon>Tracheophyta</taxon>
        <taxon>Spermatophyta</taxon>
        <taxon>Magnoliopsida</taxon>
        <taxon>eudicotyledons</taxon>
        <taxon>Gunneridae</taxon>
        <taxon>Pentapetalae</taxon>
        <taxon>rosids</taxon>
        <taxon>malvids</taxon>
        <taxon>Brassicales</taxon>
        <taxon>Brassicaceae</taxon>
        <taxon>Camelineae</taxon>
        <taxon>Arabidopsis</taxon>
    </lineage>
</organism>
<dbReference type="Pfam" id="PF12923">
    <property type="entry name" value="RRP7"/>
    <property type="match status" value="1"/>
</dbReference>
<dbReference type="PANTHER" id="PTHR13191">
    <property type="entry name" value="RIBOSOMAL RNA PROCESSING PROTEIN 7-RELATED"/>
    <property type="match status" value="1"/>
</dbReference>
<name>A0A7G2FIK9_ARATH</name>
<dbReference type="PANTHER" id="PTHR13191:SF0">
    <property type="entry name" value="RIBOSOMAL RNA-PROCESSING PROTEIN 7 HOMOLOG A-RELATED"/>
    <property type="match status" value="1"/>
</dbReference>
<feature type="domain" description="Ribosomal RNA-processing protein 7 C-terminal" evidence="3">
    <location>
        <begin position="187"/>
        <end position="241"/>
    </location>
</feature>
<dbReference type="AlphaFoldDB" id="A0A7G2FIK9"/>
<dbReference type="Proteomes" id="UP000516314">
    <property type="component" value="Chromosome 5"/>
</dbReference>
<proteinExistence type="inferred from homology"/>
<feature type="compositionally biased region" description="Basic residues" evidence="2">
    <location>
        <begin position="1"/>
        <end position="11"/>
    </location>
</feature>
<evidence type="ECO:0000313" key="4">
    <source>
        <dbReference type="EMBL" id="CAD5333413.1"/>
    </source>
</evidence>
<feature type="compositionally biased region" description="Basic residues" evidence="2">
    <location>
        <begin position="78"/>
        <end position="90"/>
    </location>
</feature>
<protein>
    <submittedName>
        <fullName evidence="4">(thale cress) hypothetical protein</fullName>
    </submittedName>
</protein>
<evidence type="ECO:0000259" key="3">
    <source>
        <dbReference type="Pfam" id="PF12923"/>
    </source>
</evidence>
<reference evidence="4 5" key="1">
    <citation type="submission" date="2020-09" db="EMBL/GenBank/DDBJ databases">
        <authorList>
            <person name="Ashkenazy H."/>
        </authorList>
    </citation>
    <scope>NUCLEOTIDE SEQUENCE [LARGE SCALE GENOMIC DNA]</scope>
    <source>
        <strain evidence="5">cv. Cdm-0</strain>
    </source>
</reference>
<gene>
    <name evidence="4" type="ORF">AT9943_LOCUS20770</name>
</gene>
<dbReference type="InterPro" id="IPR040446">
    <property type="entry name" value="RRP7"/>
</dbReference>
<accession>A0A7G2FIK9</accession>
<comment type="similarity">
    <text evidence="1">Belongs to the RRP7 family.</text>
</comment>
<dbReference type="EMBL" id="LR881470">
    <property type="protein sequence ID" value="CAD5333413.1"/>
    <property type="molecule type" value="Genomic_DNA"/>
</dbReference>
<evidence type="ECO:0000313" key="5">
    <source>
        <dbReference type="Proteomes" id="UP000516314"/>
    </source>
</evidence>
<dbReference type="Gene3D" id="6.10.250.1770">
    <property type="match status" value="1"/>
</dbReference>
<sequence length="241" mass="28310">MKETRKLKKSNLPKEETVGKKIQRKKNEKVSNVELSEDPQAAQLQAKSSEKPNRKKIQKGKEIKSSPADAISTEKVKEKKGKMNKTKKKRKAEEITRSSVEDLKRESKFKKSNKKKKMDMTSKRENKIEEEEDVYQISSGDEDCTRGMKKWVSDYYEGRPGLDELQKRIDDFMTAHEERLEQAALEDKIAKKKQSEPVAHGFYRFQRRDAQRSELLALQSKFEEDKKRIQQLRAARRFKPF</sequence>
<evidence type="ECO:0000256" key="1">
    <source>
        <dbReference type="ARBA" id="ARBA00006110"/>
    </source>
</evidence>
<dbReference type="InterPro" id="IPR024326">
    <property type="entry name" value="RRP7_C"/>
</dbReference>
<feature type="region of interest" description="Disordered" evidence="2">
    <location>
        <begin position="1"/>
        <end position="141"/>
    </location>
</feature>
<evidence type="ECO:0000256" key="2">
    <source>
        <dbReference type="SAM" id="MobiDB-lite"/>
    </source>
</evidence>